<protein>
    <recommendedName>
        <fullName evidence="2">Gelsolin-like domain-containing protein</fullName>
    </recommendedName>
</protein>
<dbReference type="InterPro" id="IPR007123">
    <property type="entry name" value="Gelsolin-like_dom"/>
</dbReference>
<dbReference type="EMBL" id="AGBW02008769">
    <property type="protein sequence ID" value="OWR52590.1"/>
    <property type="molecule type" value="Genomic_DNA"/>
</dbReference>
<comment type="caution">
    <text evidence="3">The sequence shown here is derived from an EMBL/GenBank/DDBJ whole genome shotgun (WGS) entry which is preliminary data.</text>
</comment>
<gene>
    <name evidence="3" type="ORF">KGM_215142</name>
</gene>
<name>A0A212FFT7_DANPL</name>
<evidence type="ECO:0000313" key="3">
    <source>
        <dbReference type="EMBL" id="OWR52590.1"/>
    </source>
</evidence>
<dbReference type="Pfam" id="PF00626">
    <property type="entry name" value="Gelsolin"/>
    <property type="match status" value="1"/>
</dbReference>
<dbReference type="eggNOG" id="KOG0443">
    <property type="taxonomic scope" value="Eukaryota"/>
</dbReference>
<reference evidence="3 4" key="1">
    <citation type="journal article" date="2011" name="Cell">
        <title>The monarch butterfly genome yields insights into long-distance migration.</title>
        <authorList>
            <person name="Zhan S."/>
            <person name="Merlin C."/>
            <person name="Boore J.L."/>
            <person name="Reppert S.M."/>
        </authorList>
    </citation>
    <scope>NUCLEOTIDE SEQUENCE [LARGE SCALE GENOMIC DNA]</scope>
    <source>
        <strain evidence="3">F-2</strain>
    </source>
</reference>
<organism evidence="3 4">
    <name type="scientific">Danaus plexippus plexippus</name>
    <dbReference type="NCBI Taxonomy" id="278856"/>
    <lineage>
        <taxon>Eukaryota</taxon>
        <taxon>Metazoa</taxon>
        <taxon>Ecdysozoa</taxon>
        <taxon>Arthropoda</taxon>
        <taxon>Hexapoda</taxon>
        <taxon>Insecta</taxon>
        <taxon>Pterygota</taxon>
        <taxon>Neoptera</taxon>
        <taxon>Endopterygota</taxon>
        <taxon>Lepidoptera</taxon>
        <taxon>Glossata</taxon>
        <taxon>Ditrysia</taxon>
        <taxon>Papilionoidea</taxon>
        <taxon>Nymphalidae</taxon>
        <taxon>Danainae</taxon>
        <taxon>Danaini</taxon>
        <taxon>Danaina</taxon>
        <taxon>Danaus</taxon>
        <taxon>Danaus</taxon>
    </lineage>
</organism>
<proteinExistence type="predicted"/>
<accession>A0A212FFT7</accession>
<keyword evidence="4" id="KW-1185">Reference proteome</keyword>
<evidence type="ECO:0000256" key="1">
    <source>
        <dbReference type="SAM" id="MobiDB-lite"/>
    </source>
</evidence>
<dbReference type="KEGG" id="dpl:KGM_215142"/>
<feature type="compositionally biased region" description="Acidic residues" evidence="1">
    <location>
        <begin position="75"/>
        <end position="87"/>
    </location>
</feature>
<dbReference type="SUPFAM" id="SSF55753">
    <property type="entry name" value="Actin depolymerizing proteins"/>
    <property type="match status" value="1"/>
</dbReference>
<feature type="region of interest" description="Disordered" evidence="1">
    <location>
        <begin position="71"/>
        <end position="97"/>
    </location>
</feature>
<dbReference type="Gene3D" id="3.40.20.10">
    <property type="entry name" value="Severin"/>
    <property type="match status" value="1"/>
</dbReference>
<feature type="domain" description="Gelsolin-like" evidence="2">
    <location>
        <begin position="2"/>
        <end position="46"/>
    </location>
</feature>
<dbReference type="STRING" id="278856.A0A212FFT7"/>
<dbReference type="AlphaFoldDB" id="A0A212FFT7"/>
<evidence type="ECO:0000313" key="4">
    <source>
        <dbReference type="Proteomes" id="UP000007151"/>
    </source>
</evidence>
<dbReference type="InterPro" id="IPR029006">
    <property type="entry name" value="ADF-H/Gelsolin-like_dom_sf"/>
</dbReference>
<dbReference type="Proteomes" id="UP000007151">
    <property type="component" value="Unassembled WGS sequence"/>
</dbReference>
<evidence type="ECO:0000259" key="2">
    <source>
        <dbReference type="Pfam" id="PF00626"/>
    </source>
</evidence>
<dbReference type="InParanoid" id="A0A212FFT7"/>
<sequence>MNKGDCFILDVDHQILVYVGDGSKSVERMKAITVANQIRDQDHSGRGSIEIIDPYSNEGDVNKFFTALGSGDQDSVSDAEDGGDDEVNNLTDKRDTS</sequence>